<evidence type="ECO:0000259" key="2">
    <source>
        <dbReference type="Pfam" id="PF13976"/>
    </source>
</evidence>
<dbReference type="PANTHER" id="PTHR31760">
    <property type="entry name" value="S-ADENOSYL-L-METHIONINE-DEPENDENT METHYLTRANSFERASES SUPERFAMILY PROTEIN"/>
    <property type="match status" value="1"/>
</dbReference>
<feature type="domain" description="Retrovirus-related Pol polyprotein from transposon TNT 1-94-like beta-barrel" evidence="3">
    <location>
        <begin position="1"/>
        <end position="51"/>
    </location>
</feature>
<dbReference type="EMBL" id="JAAWWB010000029">
    <property type="protein sequence ID" value="KAG6747021.1"/>
    <property type="molecule type" value="Genomic_DNA"/>
</dbReference>
<dbReference type="PANTHER" id="PTHR31760:SF0">
    <property type="entry name" value="S-ADENOSYL-L-METHIONINE-DEPENDENT METHYLTRANSFERASES SUPERFAMILY PROTEIN"/>
    <property type="match status" value="1"/>
</dbReference>
<evidence type="ECO:0000256" key="1">
    <source>
        <dbReference type="ARBA" id="ARBA00022679"/>
    </source>
</evidence>
<evidence type="ECO:0000259" key="3">
    <source>
        <dbReference type="Pfam" id="PF22936"/>
    </source>
</evidence>
<organism evidence="4 5">
    <name type="scientific">Populus tomentosa</name>
    <name type="common">Chinese white poplar</name>
    <dbReference type="NCBI Taxonomy" id="118781"/>
    <lineage>
        <taxon>Eukaryota</taxon>
        <taxon>Viridiplantae</taxon>
        <taxon>Streptophyta</taxon>
        <taxon>Embryophyta</taxon>
        <taxon>Tracheophyta</taxon>
        <taxon>Spermatophyta</taxon>
        <taxon>Magnoliopsida</taxon>
        <taxon>eudicotyledons</taxon>
        <taxon>Gunneridae</taxon>
        <taxon>Pentapetalae</taxon>
        <taxon>rosids</taxon>
        <taxon>fabids</taxon>
        <taxon>Malpighiales</taxon>
        <taxon>Salicaceae</taxon>
        <taxon>Saliceae</taxon>
        <taxon>Populus</taxon>
    </lineage>
</organism>
<evidence type="ECO:0000313" key="5">
    <source>
        <dbReference type="Proteomes" id="UP000886885"/>
    </source>
</evidence>
<proteinExistence type="predicted"/>
<keyword evidence="5" id="KW-1185">Reference proteome</keyword>
<reference evidence="4" key="1">
    <citation type="journal article" date="2020" name="bioRxiv">
        <title>Hybrid origin of Populus tomentosa Carr. identified through genome sequencing and phylogenomic analysis.</title>
        <authorList>
            <person name="An X."/>
            <person name="Gao K."/>
            <person name="Chen Z."/>
            <person name="Li J."/>
            <person name="Yang X."/>
            <person name="Yang X."/>
            <person name="Zhou J."/>
            <person name="Guo T."/>
            <person name="Zhao T."/>
            <person name="Huang S."/>
            <person name="Miao D."/>
            <person name="Khan W.U."/>
            <person name="Rao P."/>
            <person name="Ye M."/>
            <person name="Lei B."/>
            <person name="Liao W."/>
            <person name="Wang J."/>
            <person name="Ji L."/>
            <person name="Li Y."/>
            <person name="Guo B."/>
            <person name="Mustafa N.S."/>
            <person name="Li S."/>
            <person name="Yun Q."/>
            <person name="Keller S.R."/>
            <person name="Mao J."/>
            <person name="Zhang R."/>
            <person name="Strauss S.H."/>
        </authorList>
    </citation>
    <scope>NUCLEOTIDE SEQUENCE</scope>
    <source>
        <strain evidence="4">GM15</strain>
        <tissue evidence="4">Leaf</tissue>
    </source>
</reference>
<dbReference type="GO" id="GO:0070043">
    <property type="term" value="F:rRNA (guanine-N7-)-methyltransferase activity"/>
    <property type="evidence" value="ECO:0007669"/>
    <property type="project" value="TreeGrafter"/>
</dbReference>
<gene>
    <name evidence="4" type="ORF">POTOM_049397</name>
</gene>
<dbReference type="InterPro" id="IPR025724">
    <property type="entry name" value="GAG-pre-integrase_dom"/>
</dbReference>
<sequence>MGNNHAVEISGIGTIKLKTYDGLIRTISGVRHVKDLKKNLLSVGQFDSLGCKIRTHNGIMKIVKGALVVLKARKTVANMFVLMGETHHEAEASIASASPAEEKTMMWHQKLGHMSEKGLKVLSDQKLLPGLTKFVLMVCQMLKYERKSRGQNLGKKVSFRKKFDVAVARAVAEMRILAGCCLYLVRDGGLFIAAKGYDPQEEVRNAERSLLLMGKSELQLRSGTIAVLSIQATQFSFNDLINLLICICDDFYFCLILYNVYSRHQLKLVNLLIRAEQLGFYFGVCRTCRVYNVSKVEELYV</sequence>
<feature type="domain" description="GAG-pre-integrase" evidence="2">
    <location>
        <begin position="79"/>
        <end position="139"/>
    </location>
</feature>
<dbReference type="OrthoDB" id="1716261at2759"/>
<dbReference type="AlphaFoldDB" id="A0A8X8C397"/>
<name>A0A8X8C397_POPTO</name>
<evidence type="ECO:0008006" key="6">
    <source>
        <dbReference type="Google" id="ProtNLM"/>
    </source>
</evidence>
<dbReference type="Pfam" id="PF13976">
    <property type="entry name" value="gag_pre-integrs"/>
    <property type="match status" value="1"/>
</dbReference>
<dbReference type="Pfam" id="PF22936">
    <property type="entry name" value="Pol_BBD"/>
    <property type="match status" value="1"/>
</dbReference>
<dbReference type="InterPro" id="IPR003682">
    <property type="entry name" value="rRNA_ssu_MeTfrase_G"/>
</dbReference>
<protein>
    <recommendedName>
        <fullName evidence="6">GAG-pre-integrase domain-containing protein</fullName>
    </recommendedName>
</protein>
<evidence type="ECO:0000313" key="4">
    <source>
        <dbReference type="EMBL" id="KAG6747021.1"/>
    </source>
</evidence>
<dbReference type="Proteomes" id="UP000886885">
    <property type="component" value="Chromosome 15A"/>
</dbReference>
<dbReference type="InterPro" id="IPR054722">
    <property type="entry name" value="PolX-like_BBD"/>
</dbReference>
<dbReference type="GO" id="GO:0005829">
    <property type="term" value="C:cytosol"/>
    <property type="evidence" value="ECO:0007669"/>
    <property type="project" value="TreeGrafter"/>
</dbReference>
<comment type="caution">
    <text evidence="4">The sequence shown here is derived from an EMBL/GenBank/DDBJ whole genome shotgun (WGS) entry which is preliminary data.</text>
</comment>
<keyword evidence="1" id="KW-0808">Transferase</keyword>
<accession>A0A8X8C397</accession>